<dbReference type="PANTHER" id="PTHR12741:SF16">
    <property type="entry name" value="CALLOSE SYNTHASE 7"/>
    <property type="match status" value="1"/>
</dbReference>
<sequence>MNQISLFEAKVANGNGEQTLSRDITVLTVYVFLYGRLYMVLSGVDREILKNANIHQDKALEEVLATRSVVQLGLLLMLPMVTEIGFEKGFRIALDDFIIMQLQLASLFFTFQLGTKAHYYGRRLLHGDSKYRPTGRGFVVFHAKFVDNYKIYSRSHFVKGLEILILLVVYEVYGKSYCNLHHYIFITISMLFLATSWLFAPFLFNPSAFAWEKTVDDWTDWKRWMGNHGGIGISSDKSWESWLDEENEHLKYSNIRGKIVEIILAFRFFMYQYGMFYHMDITHHRKDLLVFGLSWAVLIIILTVLKMLSMGRQRFGTNFQLMFRILKAIIFLGILSVMTVLFVVYGLTLSDLFAAIMTFVPSGWVIILIAQVCKACLKGAKQWDLVKELSRPYEYVMGFIIILPTAILSWFPLVSKFQTRLLFNQEYSGGLQI</sequence>
<evidence type="ECO:0000259" key="2">
    <source>
        <dbReference type="Pfam" id="PF02364"/>
    </source>
</evidence>
<proteinExistence type="predicted"/>
<dbReference type="EMBL" id="QJKJ01000406">
    <property type="protein sequence ID" value="RDY12777.1"/>
    <property type="molecule type" value="Genomic_DNA"/>
</dbReference>
<dbReference type="Pfam" id="PF02364">
    <property type="entry name" value="Glucan_synthase"/>
    <property type="match status" value="1"/>
</dbReference>
<dbReference type="STRING" id="157652.A0A371ICJ8"/>
<name>A0A371ICJ8_MUCPR</name>
<feature type="domain" description="Glycosyl transferase 48" evidence="2">
    <location>
        <begin position="25"/>
        <end position="265"/>
    </location>
</feature>
<evidence type="ECO:0000256" key="1">
    <source>
        <dbReference type="SAM" id="Phobius"/>
    </source>
</evidence>
<dbReference type="InterPro" id="IPR003440">
    <property type="entry name" value="Glyco_trans_48_dom"/>
</dbReference>
<feature type="transmembrane region" description="Helical" evidence="1">
    <location>
        <begin position="393"/>
        <end position="413"/>
    </location>
</feature>
<feature type="transmembrane region" description="Helical" evidence="1">
    <location>
        <begin position="328"/>
        <end position="347"/>
    </location>
</feature>
<feature type="transmembrane region" description="Helical" evidence="1">
    <location>
        <begin position="64"/>
        <end position="86"/>
    </location>
</feature>
<feature type="transmembrane region" description="Helical" evidence="1">
    <location>
        <begin position="98"/>
        <end position="115"/>
    </location>
</feature>
<dbReference type="GO" id="GO:0005886">
    <property type="term" value="C:plasma membrane"/>
    <property type="evidence" value="ECO:0007669"/>
    <property type="project" value="TreeGrafter"/>
</dbReference>
<gene>
    <name evidence="3" type="primary">CALS7</name>
    <name evidence="3" type="ORF">CR513_02374</name>
</gene>
<evidence type="ECO:0000313" key="4">
    <source>
        <dbReference type="Proteomes" id="UP000257109"/>
    </source>
</evidence>
<reference evidence="3" key="1">
    <citation type="submission" date="2018-05" db="EMBL/GenBank/DDBJ databases">
        <title>Draft genome of Mucuna pruriens seed.</title>
        <authorList>
            <person name="Nnadi N.E."/>
            <person name="Vos R."/>
            <person name="Hasami M.H."/>
            <person name="Devisetty U.K."/>
            <person name="Aguiy J.C."/>
        </authorList>
    </citation>
    <scope>NUCLEOTIDE SEQUENCE [LARGE SCALE GENOMIC DNA]</scope>
    <source>
        <strain evidence="3">JCA_2017</strain>
    </source>
</reference>
<feature type="transmembrane region" description="Helical" evidence="1">
    <location>
        <begin position="259"/>
        <end position="276"/>
    </location>
</feature>
<protein>
    <submittedName>
        <fullName evidence="3">Callose synthase 7</fullName>
    </submittedName>
</protein>
<keyword evidence="1" id="KW-0472">Membrane</keyword>
<comment type="caution">
    <text evidence="3">The sequence shown here is derived from an EMBL/GenBank/DDBJ whole genome shotgun (WGS) entry which is preliminary data.</text>
</comment>
<feature type="transmembrane region" description="Helical" evidence="1">
    <location>
        <begin position="180"/>
        <end position="204"/>
    </location>
</feature>
<evidence type="ECO:0000313" key="3">
    <source>
        <dbReference type="EMBL" id="RDY12777.1"/>
    </source>
</evidence>
<keyword evidence="4" id="KW-1185">Reference proteome</keyword>
<organism evidence="3 4">
    <name type="scientific">Mucuna pruriens</name>
    <name type="common">Velvet bean</name>
    <name type="synonym">Dolichos pruriens</name>
    <dbReference type="NCBI Taxonomy" id="157652"/>
    <lineage>
        <taxon>Eukaryota</taxon>
        <taxon>Viridiplantae</taxon>
        <taxon>Streptophyta</taxon>
        <taxon>Embryophyta</taxon>
        <taxon>Tracheophyta</taxon>
        <taxon>Spermatophyta</taxon>
        <taxon>Magnoliopsida</taxon>
        <taxon>eudicotyledons</taxon>
        <taxon>Gunneridae</taxon>
        <taxon>Pentapetalae</taxon>
        <taxon>rosids</taxon>
        <taxon>fabids</taxon>
        <taxon>Fabales</taxon>
        <taxon>Fabaceae</taxon>
        <taxon>Papilionoideae</taxon>
        <taxon>50 kb inversion clade</taxon>
        <taxon>NPAAA clade</taxon>
        <taxon>indigoferoid/millettioid clade</taxon>
        <taxon>Phaseoleae</taxon>
        <taxon>Mucuna</taxon>
    </lineage>
</organism>
<dbReference type="GO" id="GO:0000148">
    <property type="term" value="C:1,3-beta-D-glucan synthase complex"/>
    <property type="evidence" value="ECO:0007669"/>
    <property type="project" value="InterPro"/>
</dbReference>
<dbReference type="AlphaFoldDB" id="A0A371ICJ8"/>
<dbReference type="Proteomes" id="UP000257109">
    <property type="component" value="Unassembled WGS sequence"/>
</dbReference>
<feature type="non-terminal residue" evidence="3">
    <location>
        <position position="1"/>
    </location>
</feature>
<accession>A0A371ICJ8</accession>
<keyword evidence="1" id="KW-1133">Transmembrane helix</keyword>
<dbReference type="GO" id="GO:0006075">
    <property type="term" value="P:(1-&gt;3)-beta-D-glucan biosynthetic process"/>
    <property type="evidence" value="ECO:0007669"/>
    <property type="project" value="InterPro"/>
</dbReference>
<dbReference type="PANTHER" id="PTHR12741">
    <property type="entry name" value="LYST-INTERACTING PROTEIN LIP5 DOPAMINE RESPONSIVE PROTEIN DRG-1"/>
    <property type="match status" value="1"/>
</dbReference>
<dbReference type="GO" id="GO:0003843">
    <property type="term" value="F:1,3-beta-D-glucan synthase activity"/>
    <property type="evidence" value="ECO:0007669"/>
    <property type="project" value="InterPro"/>
</dbReference>
<feature type="transmembrane region" description="Helical" evidence="1">
    <location>
        <begin position="288"/>
        <end position="308"/>
    </location>
</feature>
<feature type="transmembrane region" description="Helical" evidence="1">
    <location>
        <begin position="24"/>
        <end position="44"/>
    </location>
</feature>
<feature type="transmembrane region" description="Helical" evidence="1">
    <location>
        <begin position="353"/>
        <end position="373"/>
    </location>
</feature>
<dbReference type="OrthoDB" id="1880850at2759"/>
<feature type="transmembrane region" description="Helical" evidence="1">
    <location>
        <begin position="157"/>
        <end position="174"/>
    </location>
</feature>
<keyword evidence="1" id="KW-0812">Transmembrane</keyword>